<evidence type="ECO:0000256" key="5">
    <source>
        <dbReference type="ARBA" id="ARBA00023295"/>
    </source>
</evidence>
<reference evidence="9 10" key="1">
    <citation type="submission" date="2023-12" db="EMBL/GenBank/DDBJ databases">
        <title>Streptomyces sp. V4-01.</title>
        <authorList>
            <person name="Somphong A."/>
            <person name="Phongsopitanun W."/>
        </authorList>
    </citation>
    <scope>NUCLEOTIDE SEQUENCE [LARGE SCALE GENOMIC DNA]</scope>
    <source>
        <strain evidence="9 10">V4-01</strain>
    </source>
</reference>
<dbReference type="SUPFAM" id="SSF51445">
    <property type="entry name" value="(Trans)glycosidases"/>
    <property type="match status" value="1"/>
</dbReference>
<sequence>MPRVLCALLLAAGATAAGARAASSTPSAAAEVTSRVIPVPASVQAGGGAFRLTSGTAIEVDGGPDAPDSGSQAARDVADYAAGLLRPATGYALPVVQTLAALGEGGGRADGPAGIVLALGDTDQGLGDEGYRLHTTPTSVTVSARTPAGLFHGVQTLRQLLPAAVESRTAVPDTAWTVPDADIRDVPRYAYRGAMLDVARHFLTVAQVERSIDQLALYKINTLHLHLTDDQGWRIAVSSWPRLATYGGSTEVGGGSGGWYSQQDYQEIVGYAASRFLTVVPEIDGPGHTNAALASYAELNCDGKAPALYTGTSVGFSSLCVGHDNTYTFLDDVIREVAALTPGPYLHIGGDEAHSTSAADYVTFVDHVQQIVAAHGKTVIGWHQIDSAHPAPGAIAQYWGTAGDETDVAAAAQAGTRLIMSPANRAYLDMKYTSSTSLGLNWAGYVEVKTSYDWDPATFVKNVPASAVFGVEAPLWTETLKSNADLDFMAFPRLPGIAELGWSPAATHDWDAYRVRLAAQAPRWTALGITFYRSPQVDWPAA</sequence>
<keyword evidence="10" id="KW-1185">Reference proteome</keyword>
<gene>
    <name evidence="9" type="ORF">V2S66_08990</name>
</gene>
<dbReference type="Gene3D" id="3.30.379.10">
    <property type="entry name" value="Chitobiase/beta-hexosaminidase domain 2-like"/>
    <property type="match status" value="1"/>
</dbReference>
<dbReference type="PANTHER" id="PTHR22600">
    <property type="entry name" value="BETA-HEXOSAMINIDASE"/>
    <property type="match status" value="1"/>
</dbReference>
<dbReference type="PRINTS" id="PR00738">
    <property type="entry name" value="GLHYDRLASE20"/>
</dbReference>
<feature type="domain" description="Beta-hexosaminidase bacterial type N-terminal" evidence="8">
    <location>
        <begin position="34"/>
        <end position="185"/>
    </location>
</feature>
<dbReference type="InterPro" id="IPR029018">
    <property type="entry name" value="Hex-like_dom2"/>
</dbReference>
<evidence type="ECO:0000256" key="3">
    <source>
        <dbReference type="ARBA" id="ARBA00012663"/>
    </source>
</evidence>
<evidence type="ECO:0000256" key="4">
    <source>
        <dbReference type="ARBA" id="ARBA00022801"/>
    </source>
</evidence>
<dbReference type="InterPro" id="IPR015882">
    <property type="entry name" value="HEX_bac_N"/>
</dbReference>
<dbReference type="InterPro" id="IPR015883">
    <property type="entry name" value="Glyco_hydro_20_cat"/>
</dbReference>
<evidence type="ECO:0000313" key="10">
    <source>
        <dbReference type="Proteomes" id="UP001344658"/>
    </source>
</evidence>
<proteinExistence type="inferred from homology"/>
<keyword evidence="4" id="KW-0378">Hydrolase</keyword>
<dbReference type="Pfam" id="PF02838">
    <property type="entry name" value="Glyco_hydro_20b"/>
    <property type="match status" value="1"/>
</dbReference>
<comment type="catalytic activity">
    <reaction evidence="1">
        <text>Hydrolysis of terminal non-reducing N-acetyl-D-hexosamine residues in N-acetyl-beta-D-hexosaminides.</text>
        <dbReference type="EC" id="3.2.1.52"/>
    </reaction>
</comment>
<dbReference type="InterPro" id="IPR025705">
    <property type="entry name" value="Beta_hexosaminidase_sua/sub"/>
</dbReference>
<evidence type="ECO:0000313" key="9">
    <source>
        <dbReference type="EMBL" id="MEE4542099.1"/>
    </source>
</evidence>
<dbReference type="Pfam" id="PF00728">
    <property type="entry name" value="Glyco_hydro_20"/>
    <property type="match status" value="1"/>
</dbReference>
<dbReference type="EMBL" id="JAZEWV010000005">
    <property type="protein sequence ID" value="MEE4542099.1"/>
    <property type="molecule type" value="Genomic_DNA"/>
</dbReference>
<dbReference type="PANTHER" id="PTHR22600:SF57">
    <property type="entry name" value="BETA-N-ACETYLHEXOSAMINIDASE"/>
    <property type="match status" value="1"/>
</dbReference>
<dbReference type="SUPFAM" id="SSF55545">
    <property type="entry name" value="beta-N-acetylhexosaminidase-like domain"/>
    <property type="match status" value="1"/>
</dbReference>
<keyword evidence="6" id="KW-0732">Signal</keyword>
<dbReference type="Gene3D" id="3.20.20.80">
    <property type="entry name" value="Glycosidases"/>
    <property type="match status" value="1"/>
</dbReference>
<protein>
    <recommendedName>
        <fullName evidence="3">beta-N-acetylhexosaminidase</fullName>
        <ecNumber evidence="3">3.2.1.52</ecNumber>
    </recommendedName>
</protein>
<organism evidence="9 10">
    <name type="scientific">Actinacidiphila polyblastidii</name>
    <dbReference type="NCBI Taxonomy" id="3110430"/>
    <lineage>
        <taxon>Bacteria</taxon>
        <taxon>Bacillati</taxon>
        <taxon>Actinomycetota</taxon>
        <taxon>Actinomycetes</taxon>
        <taxon>Kitasatosporales</taxon>
        <taxon>Streptomycetaceae</taxon>
        <taxon>Actinacidiphila</taxon>
    </lineage>
</organism>
<comment type="similarity">
    <text evidence="2">Belongs to the glycosyl hydrolase 20 family.</text>
</comment>
<feature type="chain" id="PRO_5045962563" description="beta-N-acetylhexosaminidase" evidence="6">
    <location>
        <begin position="22"/>
        <end position="542"/>
    </location>
</feature>
<feature type="domain" description="Glycoside hydrolase family 20 catalytic" evidence="7">
    <location>
        <begin position="189"/>
        <end position="504"/>
    </location>
</feature>
<comment type="caution">
    <text evidence="9">The sequence shown here is derived from an EMBL/GenBank/DDBJ whole genome shotgun (WGS) entry which is preliminary data.</text>
</comment>
<evidence type="ECO:0000259" key="8">
    <source>
        <dbReference type="Pfam" id="PF02838"/>
    </source>
</evidence>
<feature type="signal peptide" evidence="6">
    <location>
        <begin position="1"/>
        <end position="21"/>
    </location>
</feature>
<evidence type="ECO:0000259" key="7">
    <source>
        <dbReference type="Pfam" id="PF00728"/>
    </source>
</evidence>
<name>A0ABU7P8H1_9ACTN</name>
<evidence type="ECO:0000256" key="6">
    <source>
        <dbReference type="SAM" id="SignalP"/>
    </source>
</evidence>
<dbReference type="InterPro" id="IPR017853">
    <property type="entry name" value="GH"/>
</dbReference>
<dbReference type="CDD" id="cd06568">
    <property type="entry name" value="GH20_SpHex_like"/>
    <property type="match status" value="1"/>
</dbReference>
<evidence type="ECO:0000256" key="2">
    <source>
        <dbReference type="ARBA" id="ARBA00006285"/>
    </source>
</evidence>
<evidence type="ECO:0000256" key="1">
    <source>
        <dbReference type="ARBA" id="ARBA00001231"/>
    </source>
</evidence>
<accession>A0ABU7P8H1</accession>
<keyword evidence="5" id="KW-0326">Glycosidase</keyword>
<dbReference type="EC" id="3.2.1.52" evidence="3"/>
<dbReference type="Proteomes" id="UP001344658">
    <property type="component" value="Unassembled WGS sequence"/>
</dbReference>